<gene>
    <name evidence="1" type="ORF">FXV83_16675</name>
</gene>
<organism evidence="1 2">
    <name type="scientific">Bradyrhizobium hipponense</name>
    <dbReference type="NCBI Taxonomy" id="2605638"/>
    <lineage>
        <taxon>Bacteria</taxon>
        <taxon>Pseudomonadati</taxon>
        <taxon>Pseudomonadota</taxon>
        <taxon>Alphaproteobacteria</taxon>
        <taxon>Hyphomicrobiales</taxon>
        <taxon>Nitrobacteraceae</taxon>
        <taxon>Bradyrhizobium</taxon>
    </lineage>
</organism>
<sequence length="74" mass="8621">MKIAGLIERFGPDREMFVVREKLTEPGCKRENKKLPCQSVLPDALLVQAIMEPDESKVLDPRLLDEAREWKEKR</sequence>
<dbReference type="AlphaFoldDB" id="A0A5S4YQB8"/>
<reference evidence="1 2" key="1">
    <citation type="submission" date="2019-08" db="EMBL/GenBank/DDBJ databases">
        <title>Bradyrhizobium hipponensis sp. nov., a rhizobium isolated from a Lupinus angustifolius root nodule in Tunisia.</title>
        <authorList>
            <person name="Off K."/>
            <person name="Rejili M."/>
            <person name="Mars M."/>
            <person name="Brachmann A."/>
            <person name="Marin M."/>
        </authorList>
    </citation>
    <scope>NUCLEOTIDE SEQUENCE [LARGE SCALE GENOMIC DNA]</scope>
    <source>
        <strain evidence="2">aSej3</strain>
    </source>
</reference>
<proteinExistence type="predicted"/>
<dbReference type="EMBL" id="VSTH01000051">
    <property type="protein sequence ID" value="TYO65565.1"/>
    <property type="molecule type" value="Genomic_DNA"/>
</dbReference>
<comment type="caution">
    <text evidence="1">The sequence shown here is derived from an EMBL/GenBank/DDBJ whole genome shotgun (WGS) entry which is preliminary data.</text>
</comment>
<evidence type="ECO:0000313" key="2">
    <source>
        <dbReference type="Proteomes" id="UP000324797"/>
    </source>
</evidence>
<name>A0A5S4YQB8_9BRAD</name>
<accession>A0A5S4YQB8</accession>
<protein>
    <submittedName>
        <fullName evidence="1">Uncharacterized protein</fullName>
    </submittedName>
</protein>
<evidence type="ECO:0000313" key="1">
    <source>
        <dbReference type="EMBL" id="TYO65565.1"/>
    </source>
</evidence>
<dbReference type="RefSeq" id="WP_148740499.1">
    <property type="nucleotide sequence ID" value="NZ_VSTH01000051.1"/>
</dbReference>
<dbReference type="Proteomes" id="UP000324797">
    <property type="component" value="Unassembled WGS sequence"/>
</dbReference>
<keyword evidence="2" id="KW-1185">Reference proteome</keyword>